<evidence type="ECO:0000313" key="2">
    <source>
        <dbReference type="Proteomes" id="UP000632535"/>
    </source>
</evidence>
<name>A0ABQ2B6Y9_9MICO</name>
<dbReference type="EMBL" id="BMDG01000009">
    <property type="protein sequence ID" value="GGI09518.1"/>
    <property type="molecule type" value="Genomic_DNA"/>
</dbReference>
<proteinExistence type="predicted"/>
<protein>
    <submittedName>
        <fullName evidence="1">Uncharacterized protein</fullName>
    </submittedName>
</protein>
<organism evidence="1 2">
    <name type="scientific">Isoptericola cucumis</name>
    <dbReference type="NCBI Taxonomy" id="1776856"/>
    <lineage>
        <taxon>Bacteria</taxon>
        <taxon>Bacillati</taxon>
        <taxon>Actinomycetota</taxon>
        <taxon>Actinomycetes</taxon>
        <taxon>Micrococcales</taxon>
        <taxon>Promicromonosporaceae</taxon>
        <taxon>Isoptericola</taxon>
    </lineage>
</organism>
<reference evidence="2" key="1">
    <citation type="journal article" date="2019" name="Int. J. Syst. Evol. Microbiol.">
        <title>The Global Catalogue of Microorganisms (GCM) 10K type strain sequencing project: providing services to taxonomists for standard genome sequencing and annotation.</title>
        <authorList>
            <consortium name="The Broad Institute Genomics Platform"/>
            <consortium name="The Broad Institute Genome Sequencing Center for Infectious Disease"/>
            <person name="Wu L."/>
            <person name="Ma J."/>
        </authorList>
    </citation>
    <scope>NUCLEOTIDE SEQUENCE [LARGE SCALE GENOMIC DNA]</scope>
    <source>
        <strain evidence="2">CCM 8653</strain>
    </source>
</reference>
<accession>A0ABQ2B6Y9</accession>
<sequence length="67" mass="7317">MASSHVRSPGRTYAPILMTLPVGRRREASSATCGLASYGEARRVRAVRRGEVGPPEPAAGVKYRHRR</sequence>
<comment type="caution">
    <text evidence="1">The sequence shown here is derived from an EMBL/GenBank/DDBJ whole genome shotgun (WGS) entry which is preliminary data.</text>
</comment>
<dbReference type="Proteomes" id="UP000632535">
    <property type="component" value="Unassembled WGS sequence"/>
</dbReference>
<keyword evidence="2" id="KW-1185">Reference proteome</keyword>
<evidence type="ECO:0000313" key="1">
    <source>
        <dbReference type="EMBL" id="GGI09518.1"/>
    </source>
</evidence>
<gene>
    <name evidence="1" type="ORF">GCM10007368_26570</name>
</gene>